<reference evidence="3" key="2">
    <citation type="journal article" date="2010" name="Stand. Genomic Sci.">
        <title>Complete genome sequence of Vulcanisaeta distributa type strain (IC-017T).</title>
        <authorList>
            <person name="Mavromatis K."/>
            <person name="Sikorski J."/>
            <person name="Pabst E."/>
            <person name="Teshima H."/>
            <person name="Lapidus A."/>
            <person name="Lucas S."/>
            <person name="Nolan M."/>
            <person name="Glavina Del Rio T."/>
            <person name="Cheng J."/>
            <person name="Bruce D."/>
            <person name="Goodwin L."/>
            <person name="Pitluck S."/>
            <person name="Liolios K."/>
            <person name="Ivanova N."/>
            <person name="Mikhailova N."/>
            <person name="Pati A."/>
            <person name="Chen A."/>
            <person name="Palaniappan K."/>
            <person name="Land M."/>
            <person name="Hauser L."/>
            <person name="Chang Y."/>
            <person name="Jeffries C."/>
            <person name="Rohde M."/>
            <person name="Spring S."/>
            <person name="Goker M."/>
            <person name="Wirth R."/>
            <person name="Woyke T."/>
            <person name="Bristow J."/>
            <person name="Eisen J."/>
            <person name="Markowitz V."/>
            <person name="Hugenholtz P."/>
            <person name="Klenk H."/>
            <person name="Kyrpides N."/>
        </authorList>
    </citation>
    <scope>NUCLEOTIDE SEQUENCE [LARGE SCALE GENOMIC DNA]</scope>
    <source>
        <strain evidence="3">DSM 14429 / JCM 11212 / NBRC 100878 / IC-017</strain>
    </source>
</reference>
<gene>
    <name evidence="2" type="ordered locus">Vdis_2193</name>
</gene>
<proteinExistence type="predicted"/>
<keyword evidence="2" id="KW-0489">Methyltransferase</keyword>
<keyword evidence="1" id="KW-0812">Transmembrane</keyword>
<dbReference type="Pfam" id="PF01209">
    <property type="entry name" value="Ubie_methyltran"/>
    <property type="match status" value="1"/>
</dbReference>
<organism evidence="2 3">
    <name type="scientific">Vulcanisaeta distributa (strain DSM 14429 / JCM 11212 / NBRC 100878 / IC-017)</name>
    <dbReference type="NCBI Taxonomy" id="572478"/>
    <lineage>
        <taxon>Archaea</taxon>
        <taxon>Thermoproteota</taxon>
        <taxon>Thermoprotei</taxon>
        <taxon>Thermoproteales</taxon>
        <taxon>Thermoproteaceae</taxon>
        <taxon>Vulcanisaeta</taxon>
    </lineage>
</organism>
<name>E1QQ74_VULDI</name>
<keyword evidence="1" id="KW-0472">Membrane</keyword>
<dbReference type="STRING" id="572478.Vdis_2193"/>
<evidence type="ECO:0000313" key="2">
    <source>
        <dbReference type="EMBL" id="ADN51561.1"/>
    </source>
</evidence>
<dbReference type="eggNOG" id="arCOG04348">
    <property type="taxonomic scope" value="Archaea"/>
</dbReference>
<dbReference type="Gene3D" id="3.40.50.150">
    <property type="entry name" value="Vaccinia Virus protein VP39"/>
    <property type="match status" value="1"/>
</dbReference>
<dbReference type="AlphaFoldDB" id="E1QQ74"/>
<dbReference type="EMBL" id="CP002100">
    <property type="protein sequence ID" value="ADN51561.1"/>
    <property type="molecule type" value="Genomic_DNA"/>
</dbReference>
<dbReference type="GO" id="GO:0008168">
    <property type="term" value="F:methyltransferase activity"/>
    <property type="evidence" value="ECO:0007669"/>
    <property type="project" value="UniProtKB-KW"/>
</dbReference>
<dbReference type="GO" id="GO:0032259">
    <property type="term" value="P:methylation"/>
    <property type="evidence" value="ECO:0007669"/>
    <property type="project" value="UniProtKB-KW"/>
</dbReference>
<sequence>MNKVFAYSNYELVNTVITLFQLRRLRYWAFQEIVSSIGNCGGYLLDLGAGDGSMTRFVIRNGLRHRPVILLDPAINGLKSMGDQYSEIIDKVVGVSEYLPIRRGSICAVYTSFALRQFSNKPMALLEVRRVLRRDGSFIVLEFWRPDNPLTYAILLFYLVFVLPLLVSIVAPREVWDYATMRITVRDIGGISWLRRLIRELIGNIVSYRTYLGIFLLIRAVKT</sequence>
<evidence type="ECO:0000256" key="1">
    <source>
        <dbReference type="SAM" id="Phobius"/>
    </source>
</evidence>
<keyword evidence="2" id="KW-0808">Transferase</keyword>
<keyword evidence="1" id="KW-1133">Transmembrane helix</keyword>
<protein>
    <submittedName>
        <fullName evidence="2">Methyltransferase type 11</fullName>
    </submittedName>
</protein>
<reference evidence="2 3" key="1">
    <citation type="journal article" date="2010" name="Stand. Genomic Sci.">
        <title>Complete genome sequence of Vulcanisaeta distributa type strain (IC-017).</title>
        <authorList>
            <person name="Mavromatis K."/>
            <person name="Sikorski J."/>
            <person name="Pabst E."/>
            <person name="Teshima H."/>
            <person name="Lapidus A."/>
            <person name="Lucas S."/>
            <person name="Nolan M."/>
            <person name="Glavina Del Rio T."/>
            <person name="Cheng J.F."/>
            <person name="Bruce D."/>
            <person name="Goodwin L."/>
            <person name="Pitluck S."/>
            <person name="Liolios K."/>
            <person name="Ivanova N."/>
            <person name="Mikhailova N."/>
            <person name="Pati A."/>
            <person name="Chen A."/>
            <person name="Palaniappan K."/>
            <person name="Land M."/>
            <person name="Hauser L."/>
            <person name="Chang Y.J."/>
            <person name="Jeffries C.D."/>
            <person name="Rohde M."/>
            <person name="Spring S."/>
            <person name="Goker M."/>
            <person name="Wirth R."/>
            <person name="Woyke T."/>
            <person name="Bristow J."/>
            <person name="Eisen J.A."/>
            <person name="Markowitz V."/>
            <person name="Hugenholtz P."/>
            <person name="Klenk H.P."/>
            <person name="Kyrpides N.C."/>
        </authorList>
    </citation>
    <scope>NUCLEOTIDE SEQUENCE [LARGE SCALE GENOMIC DNA]</scope>
    <source>
        <strain evidence="3">DSM 14429 / JCM 11212 / NBRC 100878 / IC-017</strain>
    </source>
</reference>
<accession>E1QQ74</accession>
<dbReference type="KEGG" id="vdi:Vdis_2193"/>
<evidence type="ECO:0000313" key="3">
    <source>
        <dbReference type="Proteomes" id="UP000006681"/>
    </source>
</evidence>
<dbReference type="HOGENOM" id="CLU_1237982_0_0_2"/>
<dbReference type="Proteomes" id="UP000006681">
    <property type="component" value="Chromosome"/>
</dbReference>
<dbReference type="InterPro" id="IPR029063">
    <property type="entry name" value="SAM-dependent_MTases_sf"/>
</dbReference>
<feature type="transmembrane region" description="Helical" evidence="1">
    <location>
        <begin position="150"/>
        <end position="171"/>
    </location>
</feature>
<dbReference type="SUPFAM" id="SSF53335">
    <property type="entry name" value="S-adenosyl-L-methionine-dependent methyltransferases"/>
    <property type="match status" value="1"/>
</dbReference>
<keyword evidence="3" id="KW-1185">Reference proteome</keyword>